<proteinExistence type="predicted"/>
<evidence type="ECO:0000256" key="1">
    <source>
        <dbReference type="SAM" id="Phobius"/>
    </source>
</evidence>
<keyword evidence="1" id="KW-0812">Transmembrane</keyword>
<accession>A0A3M7PTZ6</accession>
<protein>
    <submittedName>
        <fullName evidence="2">Prion-like-(Q N-rich) domain-bearing 25</fullName>
    </submittedName>
</protein>
<sequence>YDVKNLKKISKTYSGKFLINPLFCALISNISILLLVIGIGFYAGIISSLNYKKLYGDHCSVDSDCETGLNLRCQNGNCNCTTTTFYNQSLMVCASKKLNAIPCSNDQECCCEQKCAYDSAKKMNVCSCTTDRWWNANNSSCQKKSFFNEACSSSDQCVLETNLVCLSNKCVCSDASLNFWNGTFCDTVQSFMGKCRISQGCNPAQGLICNITEQHPYKCTCAPYNYWNSTLSSCKTQKTNNDPCGATNECKSDTGLYCDSVCKCLNNYFWSTDKCSIIFL</sequence>
<keyword evidence="1" id="KW-0472">Membrane</keyword>
<feature type="transmembrane region" description="Helical" evidence="1">
    <location>
        <begin position="21"/>
        <end position="45"/>
    </location>
</feature>
<organism evidence="2 3">
    <name type="scientific">Brachionus plicatilis</name>
    <name type="common">Marine rotifer</name>
    <name type="synonym">Brachionus muelleri</name>
    <dbReference type="NCBI Taxonomy" id="10195"/>
    <lineage>
        <taxon>Eukaryota</taxon>
        <taxon>Metazoa</taxon>
        <taxon>Spiralia</taxon>
        <taxon>Gnathifera</taxon>
        <taxon>Rotifera</taxon>
        <taxon>Eurotatoria</taxon>
        <taxon>Monogononta</taxon>
        <taxon>Pseudotrocha</taxon>
        <taxon>Ploima</taxon>
        <taxon>Brachionidae</taxon>
        <taxon>Brachionus</taxon>
    </lineage>
</organism>
<dbReference type="AlphaFoldDB" id="A0A3M7PTZ6"/>
<keyword evidence="2" id="KW-0034">Amyloid</keyword>
<dbReference type="EMBL" id="REGN01008980">
    <property type="protein sequence ID" value="RNA02211.1"/>
    <property type="molecule type" value="Genomic_DNA"/>
</dbReference>
<gene>
    <name evidence="2" type="ORF">BpHYR1_044210</name>
</gene>
<dbReference type="OrthoDB" id="10436012at2759"/>
<keyword evidence="3" id="KW-1185">Reference proteome</keyword>
<dbReference type="Proteomes" id="UP000276133">
    <property type="component" value="Unassembled WGS sequence"/>
</dbReference>
<reference evidence="2 3" key="1">
    <citation type="journal article" date="2018" name="Sci. Rep.">
        <title>Genomic signatures of local adaptation to the degree of environmental predictability in rotifers.</title>
        <authorList>
            <person name="Franch-Gras L."/>
            <person name="Hahn C."/>
            <person name="Garcia-Roger E.M."/>
            <person name="Carmona M.J."/>
            <person name="Serra M."/>
            <person name="Gomez A."/>
        </authorList>
    </citation>
    <scope>NUCLEOTIDE SEQUENCE [LARGE SCALE GENOMIC DNA]</scope>
    <source>
        <strain evidence="2">HYR1</strain>
    </source>
</reference>
<evidence type="ECO:0000313" key="3">
    <source>
        <dbReference type="Proteomes" id="UP000276133"/>
    </source>
</evidence>
<keyword evidence="2" id="KW-0640">Prion</keyword>
<evidence type="ECO:0000313" key="2">
    <source>
        <dbReference type="EMBL" id="RNA02211.1"/>
    </source>
</evidence>
<feature type="non-terminal residue" evidence="2">
    <location>
        <position position="1"/>
    </location>
</feature>
<keyword evidence="1" id="KW-1133">Transmembrane helix</keyword>
<name>A0A3M7PTZ6_BRAPC</name>
<comment type="caution">
    <text evidence="2">The sequence shown here is derived from an EMBL/GenBank/DDBJ whole genome shotgun (WGS) entry which is preliminary data.</text>
</comment>